<comment type="caution">
    <text evidence="2">The sequence shown here is derived from an EMBL/GenBank/DDBJ whole genome shotgun (WGS) entry which is preliminary data.</text>
</comment>
<dbReference type="PANTHER" id="PTHR33444">
    <property type="entry name" value="SI:DKEY-19B23.12-RELATED"/>
    <property type="match status" value="1"/>
</dbReference>
<reference evidence="2 3" key="1">
    <citation type="submission" date="2019-01" db="EMBL/GenBank/DDBJ databases">
        <title>A draft genome assembly of the solar-powered sea slug Elysia chlorotica.</title>
        <authorList>
            <person name="Cai H."/>
            <person name="Li Q."/>
            <person name="Fang X."/>
            <person name="Li J."/>
            <person name="Curtis N.E."/>
            <person name="Altenburger A."/>
            <person name="Shibata T."/>
            <person name="Feng M."/>
            <person name="Maeda T."/>
            <person name="Schwartz J.A."/>
            <person name="Shigenobu S."/>
            <person name="Lundholm N."/>
            <person name="Nishiyama T."/>
            <person name="Yang H."/>
            <person name="Hasebe M."/>
            <person name="Li S."/>
            <person name="Pierce S.K."/>
            <person name="Wang J."/>
        </authorList>
    </citation>
    <scope>NUCLEOTIDE SEQUENCE [LARGE SCALE GENOMIC DNA]</scope>
    <source>
        <strain evidence="2">EC2010</strain>
        <tissue evidence="2">Whole organism of an adult</tissue>
    </source>
</reference>
<dbReference type="InterPro" id="IPR040350">
    <property type="entry name" value="TMEM272"/>
</dbReference>
<dbReference type="EMBL" id="RQTK01000011">
    <property type="protein sequence ID" value="RUS91444.1"/>
    <property type="molecule type" value="Genomic_DNA"/>
</dbReference>
<keyword evidence="1" id="KW-1133">Transmembrane helix</keyword>
<evidence type="ECO:0008006" key="4">
    <source>
        <dbReference type="Google" id="ProtNLM"/>
    </source>
</evidence>
<protein>
    <recommendedName>
        <fullName evidence="4">Transmembrane protein 272</fullName>
    </recommendedName>
</protein>
<keyword evidence="1" id="KW-0472">Membrane</keyword>
<accession>A0A3S1BU94</accession>
<feature type="transmembrane region" description="Helical" evidence="1">
    <location>
        <begin position="65"/>
        <end position="86"/>
    </location>
</feature>
<dbReference type="OrthoDB" id="6157510at2759"/>
<dbReference type="STRING" id="188477.A0A3S1BU94"/>
<name>A0A3S1BU94_ELYCH</name>
<evidence type="ECO:0000313" key="2">
    <source>
        <dbReference type="EMBL" id="RUS91444.1"/>
    </source>
</evidence>
<organism evidence="2 3">
    <name type="scientific">Elysia chlorotica</name>
    <name type="common">Eastern emerald elysia</name>
    <name type="synonym">Sea slug</name>
    <dbReference type="NCBI Taxonomy" id="188477"/>
    <lineage>
        <taxon>Eukaryota</taxon>
        <taxon>Metazoa</taxon>
        <taxon>Spiralia</taxon>
        <taxon>Lophotrochozoa</taxon>
        <taxon>Mollusca</taxon>
        <taxon>Gastropoda</taxon>
        <taxon>Heterobranchia</taxon>
        <taxon>Euthyneura</taxon>
        <taxon>Panpulmonata</taxon>
        <taxon>Sacoglossa</taxon>
        <taxon>Placobranchoidea</taxon>
        <taxon>Plakobranchidae</taxon>
        <taxon>Elysia</taxon>
    </lineage>
</organism>
<feature type="transmembrane region" description="Helical" evidence="1">
    <location>
        <begin position="32"/>
        <end position="53"/>
    </location>
</feature>
<feature type="transmembrane region" description="Helical" evidence="1">
    <location>
        <begin position="116"/>
        <end position="137"/>
    </location>
</feature>
<proteinExistence type="predicted"/>
<dbReference type="PANTHER" id="PTHR33444:SF7">
    <property type="entry name" value="TRANSMEMBRANE PROTEIN 272"/>
    <property type="match status" value="1"/>
</dbReference>
<dbReference type="Proteomes" id="UP000271974">
    <property type="component" value="Unassembled WGS sequence"/>
</dbReference>
<evidence type="ECO:0000313" key="3">
    <source>
        <dbReference type="Proteomes" id="UP000271974"/>
    </source>
</evidence>
<dbReference type="AlphaFoldDB" id="A0A3S1BU94"/>
<gene>
    <name evidence="2" type="ORF">EGW08_000768</name>
</gene>
<feature type="transmembrane region" description="Helical" evidence="1">
    <location>
        <begin position="157"/>
        <end position="185"/>
    </location>
</feature>
<sequence length="195" mass="21759">MELVGPDTNWEIDNGASVTACQEILRTEMQSAFMTAAVALSMIVPVVMIALGIKYRDDCPLEPRVPVYLLVGGSFGALKISLMLWTSFRRRQQENMDSLYGLSGGITSHTYRSMDIILSLFLLVWHVLGTVWVLGIWKPRFKPLLHRPTQYCDRSLYFFSVSVIAGVYAVLALLLLGIGCLTCIYRSNGAHRSHG</sequence>
<evidence type="ECO:0000256" key="1">
    <source>
        <dbReference type="SAM" id="Phobius"/>
    </source>
</evidence>
<keyword evidence="3" id="KW-1185">Reference proteome</keyword>
<keyword evidence="1" id="KW-0812">Transmembrane</keyword>